<dbReference type="AlphaFoldDB" id="A0A212J3U4"/>
<sequence>MADNLIIPPTHDKPAWPEAIKLIDTDEPVQGGLDGVDNLQAQQLAARSQWLKAQVDAVIAWAELTPDAAELDQLKRAIAAKLDAAAARPATTTASGVVELATNAEAQAGTDAARAVTPAALAACTATESRAGMVELATVAEAKTGTDGARAVTPAGLAAALASLDTAGTMPVAAKSAAYIATANDITKVIEATANSWSLSFAPAADLGDGWWCAVRNAGTGTITLNPADAEPIDGVGKAALPPGASCFVVCDGARFRTIGLTSGGRTPGDIFWTSSAAPPSGSLKANGAAVSRTEYAALFAAIGVTYGAGDEISTFNLPDLRGEFVRGWDDGRDIDAGRALGSAQLDAFQGHWHYSSTGNNTINGGHYHVGRTLNSSEITDNVRGAVSDGENGTPRTAAETRPRNVALLACIQY</sequence>
<dbReference type="EMBL" id="FLUO01000001">
    <property type="protein sequence ID" value="SBV94132.1"/>
    <property type="molecule type" value="Genomic_DNA"/>
</dbReference>
<accession>A0A212J3U4</accession>
<proteinExistence type="predicted"/>
<dbReference type="InterPro" id="IPR037053">
    <property type="entry name" value="Phage_tail_collar_dom_sf"/>
</dbReference>
<evidence type="ECO:0000259" key="1">
    <source>
        <dbReference type="Pfam" id="PF07484"/>
    </source>
</evidence>
<dbReference type="SUPFAM" id="SSF88874">
    <property type="entry name" value="Receptor-binding domain of short tail fibre protein gp12"/>
    <property type="match status" value="1"/>
</dbReference>
<feature type="domain" description="Phage tail collar" evidence="1">
    <location>
        <begin position="269"/>
        <end position="326"/>
    </location>
</feature>
<reference evidence="2" key="1">
    <citation type="submission" date="2016-04" db="EMBL/GenBank/DDBJ databases">
        <authorList>
            <person name="Evans L.H."/>
            <person name="Alamgir A."/>
            <person name="Owens N."/>
            <person name="Weber N.D."/>
            <person name="Virtaneva K."/>
            <person name="Barbian K."/>
            <person name="Babar A."/>
            <person name="Rosenke K."/>
        </authorList>
    </citation>
    <scope>NUCLEOTIDE SEQUENCE</scope>
    <source>
        <strain evidence="2">86</strain>
    </source>
</reference>
<name>A0A212J3U4_9PROT</name>
<dbReference type="Gene3D" id="3.90.1340.10">
    <property type="entry name" value="Phage tail collar domain"/>
    <property type="match status" value="1"/>
</dbReference>
<organism evidence="2">
    <name type="scientific">uncultured Alphaproteobacteria bacterium</name>
    <dbReference type="NCBI Taxonomy" id="91750"/>
    <lineage>
        <taxon>Bacteria</taxon>
        <taxon>Pseudomonadati</taxon>
        <taxon>Pseudomonadota</taxon>
        <taxon>Alphaproteobacteria</taxon>
        <taxon>environmental samples</taxon>
    </lineage>
</organism>
<dbReference type="Pfam" id="PF07484">
    <property type="entry name" value="Collar"/>
    <property type="match status" value="1"/>
</dbReference>
<evidence type="ECO:0000313" key="2">
    <source>
        <dbReference type="EMBL" id="SBV94132.1"/>
    </source>
</evidence>
<protein>
    <recommendedName>
        <fullName evidence="1">Phage tail collar domain-containing protein</fullName>
    </recommendedName>
</protein>
<dbReference type="InterPro" id="IPR011083">
    <property type="entry name" value="Phage_tail_collar_dom"/>
</dbReference>
<gene>
    <name evidence="2" type="ORF">KL86APRO_10473</name>
</gene>